<evidence type="ECO:0000256" key="2">
    <source>
        <dbReference type="ARBA" id="ARBA00022729"/>
    </source>
</evidence>
<protein>
    <submittedName>
        <fullName evidence="7">Angiotensin-converting enzyme</fullName>
    </submittedName>
</protein>
<evidence type="ECO:0000256" key="5">
    <source>
        <dbReference type="PROSITE-ProRule" id="PRU01355"/>
    </source>
</evidence>
<keyword evidence="8" id="KW-1185">Reference proteome</keyword>
<reference evidence="7 8" key="1">
    <citation type="submission" date="2015-07" db="EMBL/GenBank/DDBJ databases">
        <title>The genome of Eufriesea mexicana.</title>
        <authorList>
            <person name="Pan H."/>
            <person name="Kapheim K."/>
        </authorList>
    </citation>
    <scope>NUCLEOTIDE SEQUENCE [LARGE SCALE GENOMIC DNA]</scope>
    <source>
        <strain evidence="7">0111107269</strain>
        <tissue evidence="7">Whole body</tissue>
    </source>
</reference>
<comment type="caution">
    <text evidence="5">Lacks conserved residue(s) required for the propagation of feature annotation.</text>
</comment>
<keyword evidence="2" id="KW-0732">Signal</keyword>
<evidence type="ECO:0000256" key="4">
    <source>
        <dbReference type="ARBA" id="ARBA00023180"/>
    </source>
</evidence>
<name>A0A310S4J3_9HYME</name>
<evidence type="ECO:0000313" key="8">
    <source>
        <dbReference type="Proteomes" id="UP000250275"/>
    </source>
</evidence>
<dbReference type="AlphaFoldDB" id="A0A310S4J3"/>
<evidence type="ECO:0000313" key="7">
    <source>
        <dbReference type="EMBL" id="OAD52105.1"/>
    </source>
</evidence>
<keyword evidence="4" id="KW-0325">Glycoprotein</keyword>
<dbReference type="GO" id="GO:0005886">
    <property type="term" value="C:plasma membrane"/>
    <property type="evidence" value="ECO:0007669"/>
    <property type="project" value="TreeGrafter"/>
</dbReference>
<evidence type="ECO:0000256" key="1">
    <source>
        <dbReference type="ARBA" id="ARBA00008139"/>
    </source>
</evidence>
<dbReference type="Proteomes" id="UP000250275">
    <property type="component" value="Unassembled WGS sequence"/>
</dbReference>
<dbReference type="PANTHER" id="PTHR10514:SF40">
    <property type="entry name" value="ANGIOTENSIN-CONVERTING ENZYME"/>
    <property type="match status" value="1"/>
</dbReference>
<evidence type="ECO:0000256" key="6">
    <source>
        <dbReference type="SAM" id="MobiDB-lite"/>
    </source>
</evidence>
<accession>A0A310S4J3</accession>
<feature type="compositionally biased region" description="Basic and acidic residues" evidence="6">
    <location>
        <begin position="167"/>
        <end position="178"/>
    </location>
</feature>
<dbReference type="SUPFAM" id="SSF55486">
    <property type="entry name" value="Metalloproteases ('zincins'), catalytic domain"/>
    <property type="match status" value="1"/>
</dbReference>
<dbReference type="GO" id="GO:0008241">
    <property type="term" value="F:peptidyl-dipeptidase activity"/>
    <property type="evidence" value="ECO:0007669"/>
    <property type="project" value="InterPro"/>
</dbReference>
<feature type="region of interest" description="Disordered" evidence="6">
    <location>
        <begin position="152"/>
        <end position="187"/>
    </location>
</feature>
<dbReference type="OrthoDB" id="10029630at2759"/>
<dbReference type="GO" id="GO:0006508">
    <property type="term" value="P:proteolysis"/>
    <property type="evidence" value="ECO:0007669"/>
    <property type="project" value="InterPro"/>
</dbReference>
<organism evidence="7 8">
    <name type="scientific">Eufriesea mexicana</name>
    <dbReference type="NCBI Taxonomy" id="516756"/>
    <lineage>
        <taxon>Eukaryota</taxon>
        <taxon>Metazoa</taxon>
        <taxon>Ecdysozoa</taxon>
        <taxon>Arthropoda</taxon>
        <taxon>Hexapoda</taxon>
        <taxon>Insecta</taxon>
        <taxon>Pterygota</taxon>
        <taxon>Neoptera</taxon>
        <taxon>Endopterygota</taxon>
        <taxon>Hymenoptera</taxon>
        <taxon>Apocrita</taxon>
        <taxon>Aculeata</taxon>
        <taxon>Apoidea</taxon>
        <taxon>Anthophila</taxon>
        <taxon>Apidae</taxon>
        <taxon>Eufriesea</taxon>
    </lineage>
</organism>
<gene>
    <name evidence="7" type="ORF">WN48_03060</name>
</gene>
<dbReference type="Pfam" id="PF01401">
    <property type="entry name" value="Peptidase_M2"/>
    <property type="match status" value="1"/>
</dbReference>
<dbReference type="GO" id="GO:0008237">
    <property type="term" value="F:metallopeptidase activity"/>
    <property type="evidence" value="ECO:0007669"/>
    <property type="project" value="InterPro"/>
</dbReference>
<dbReference type="EMBL" id="KQ777390">
    <property type="protein sequence ID" value="OAD52105.1"/>
    <property type="molecule type" value="Genomic_DNA"/>
</dbReference>
<sequence length="289" mass="32315">MKRDLRIARFVGARFLTDEEDFYGEWDVCRRNRWSKAYKRAGRAKAKPKFVAIKQTGQGISWQGSFSSNCIARCAKLLARGTWMIPGDLFTGATTTEARKLAGYWGEWTLKDIPASIPRALANLTGAGTALPHRKRLAECFRLPERYTGNSSLLGASEAGPPFDGTASRKDRRKENGGGKKAKLSTSAALPAKAALKKIMERGSSAPWQETLREAIGEDRLDAAALREYFRPLEDWLRTENLRTGDVVGWSYGKKVNRCCFCYPSNPFTVYPDPRASRVIARQSPNSRR</sequence>
<keyword evidence="3" id="KW-1015">Disulfide bond</keyword>
<comment type="similarity">
    <text evidence="1 5">Belongs to the peptidase M2 family.</text>
</comment>
<proteinExistence type="inferred from homology"/>
<evidence type="ECO:0000256" key="3">
    <source>
        <dbReference type="ARBA" id="ARBA00023157"/>
    </source>
</evidence>
<dbReference type="PANTHER" id="PTHR10514">
    <property type="entry name" value="ANGIOTENSIN-CONVERTING ENZYME"/>
    <property type="match status" value="1"/>
</dbReference>
<dbReference type="PROSITE" id="PS52011">
    <property type="entry name" value="PEPTIDASE_M2"/>
    <property type="match status" value="1"/>
</dbReference>
<dbReference type="InterPro" id="IPR001548">
    <property type="entry name" value="Peptidase_M2"/>
</dbReference>